<keyword evidence="3" id="KW-1185">Reference proteome</keyword>
<dbReference type="EMBL" id="BAAALD010000010">
    <property type="protein sequence ID" value="GAA1075821.1"/>
    <property type="molecule type" value="Genomic_DNA"/>
</dbReference>
<comment type="caution">
    <text evidence="2">The sequence shown here is derived from an EMBL/GenBank/DDBJ whole genome shotgun (WGS) entry which is preliminary data.</text>
</comment>
<feature type="region of interest" description="Disordered" evidence="1">
    <location>
        <begin position="1"/>
        <end position="24"/>
    </location>
</feature>
<organism evidence="2 3">
    <name type="scientific">Kitasatospora arboriphila</name>
    <dbReference type="NCBI Taxonomy" id="258052"/>
    <lineage>
        <taxon>Bacteria</taxon>
        <taxon>Bacillati</taxon>
        <taxon>Actinomycetota</taxon>
        <taxon>Actinomycetes</taxon>
        <taxon>Kitasatosporales</taxon>
        <taxon>Streptomycetaceae</taxon>
        <taxon>Kitasatospora</taxon>
    </lineage>
</organism>
<proteinExistence type="predicted"/>
<evidence type="ECO:0000256" key="1">
    <source>
        <dbReference type="SAM" id="MobiDB-lite"/>
    </source>
</evidence>
<reference evidence="2 3" key="1">
    <citation type="journal article" date="2019" name="Int. J. Syst. Evol. Microbiol.">
        <title>The Global Catalogue of Microorganisms (GCM) 10K type strain sequencing project: providing services to taxonomists for standard genome sequencing and annotation.</title>
        <authorList>
            <consortium name="The Broad Institute Genomics Platform"/>
            <consortium name="The Broad Institute Genome Sequencing Center for Infectious Disease"/>
            <person name="Wu L."/>
            <person name="Ma J."/>
        </authorList>
    </citation>
    <scope>NUCLEOTIDE SEQUENCE [LARGE SCALE GENOMIC DNA]</scope>
    <source>
        <strain evidence="2 3">JCM 13002</strain>
    </source>
</reference>
<gene>
    <name evidence="2" type="ORF">GCM10009663_16300</name>
</gene>
<feature type="compositionally biased region" description="Basic and acidic residues" evidence="1">
    <location>
        <begin position="49"/>
        <end position="59"/>
    </location>
</feature>
<dbReference type="Proteomes" id="UP001499987">
    <property type="component" value="Unassembled WGS sequence"/>
</dbReference>
<sequence>MRPAIPDESVTDSDTGGVAMVDVRRTGRAVTDPFRVDTGSVNYPAKRARTCDDPRRGGERGSSIHGPTRGGGAGPG</sequence>
<accession>A0ABN1TEB7</accession>
<evidence type="ECO:0000313" key="3">
    <source>
        <dbReference type="Proteomes" id="UP001499987"/>
    </source>
</evidence>
<evidence type="ECO:0000313" key="2">
    <source>
        <dbReference type="EMBL" id="GAA1075821.1"/>
    </source>
</evidence>
<protein>
    <submittedName>
        <fullName evidence="2">Uncharacterized protein</fullName>
    </submittedName>
</protein>
<feature type="region of interest" description="Disordered" evidence="1">
    <location>
        <begin position="45"/>
        <end position="76"/>
    </location>
</feature>
<name>A0ABN1TEB7_9ACTN</name>